<name>A0A2S8GRQ7_9BACT</name>
<feature type="region of interest" description="Disordered" evidence="1">
    <location>
        <begin position="1"/>
        <end position="22"/>
    </location>
</feature>
<accession>A0A2S8GRQ7</accession>
<proteinExistence type="predicted"/>
<dbReference type="Pfam" id="PF07606">
    <property type="entry name" value="DUF1569"/>
    <property type="match status" value="1"/>
</dbReference>
<evidence type="ECO:0008006" key="4">
    <source>
        <dbReference type="Google" id="ProtNLM"/>
    </source>
</evidence>
<dbReference type="AlphaFoldDB" id="A0A2S8GRQ7"/>
<dbReference type="InterPro" id="IPR034660">
    <property type="entry name" value="DinB/YfiT-like"/>
</dbReference>
<reference evidence="2 3" key="1">
    <citation type="submission" date="2018-02" db="EMBL/GenBank/DDBJ databases">
        <title>Comparative genomes isolates from brazilian mangrove.</title>
        <authorList>
            <person name="Araujo J.E."/>
            <person name="Taketani R.G."/>
            <person name="Silva M.C.P."/>
            <person name="Loureco M.V."/>
            <person name="Andreote F.D."/>
        </authorList>
    </citation>
    <scope>NUCLEOTIDE SEQUENCE [LARGE SCALE GENOMIC DNA]</scope>
    <source>
        <strain evidence="2 3">Nap-Phe MGV</strain>
    </source>
</reference>
<dbReference type="EMBL" id="PUHZ01000006">
    <property type="protein sequence ID" value="PQO47113.1"/>
    <property type="molecule type" value="Genomic_DNA"/>
</dbReference>
<dbReference type="Proteomes" id="UP000237819">
    <property type="component" value="Unassembled WGS sequence"/>
</dbReference>
<dbReference type="Gene3D" id="1.20.120.450">
    <property type="entry name" value="dinb family like domain"/>
    <property type="match status" value="1"/>
</dbReference>
<evidence type="ECO:0000313" key="2">
    <source>
        <dbReference type="EMBL" id="PQO47113.1"/>
    </source>
</evidence>
<evidence type="ECO:0000256" key="1">
    <source>
        <dbReference type="SAM" id="MobiDB-lite"/>
    </source>
</evidence>
<dbReference type="InterPro" id="IPR011463">
    <property type="entry name" value="DUF1569"/>
</dbReference>
<protein>
    <recommendedName>
        <fullName evidence="4">DUF1569 domain-containing protein</fullName>
    </recommendedName>
</protein>
<dbReference type="OrthoDB" id="282689at2"/>
<gene>
    <name evidence="2" type="ORF">C5Y93_05630</name>
</gene>
<comment type="caution">
    <text evidence="2">The sequence shown here is derived from an EMBL/GenBank/DDBJ whole genome shotgun (WGS) entry which is preliminary data.</text>
</comment>
<organism evidence="2 3">
    <name type="scientific">Blastopirellula marina</name>
    <dbReference type="NCBI Taxonomy" id="124"/>
    <lineage>
        <taxon>Bacteria</taxon>
        <taxon>Pseudomonadati</taxon>
        <taxon>Planctomycetota</taxon>
        <taxon>Planctomycetia</taxon>
        <taxon>Pirellulales</taxon>
        <taxon>Pirellulaceae</taxon>
        <taxon>Blastopirellula</taxon>
    </lineage>
</organism>
<sequence>MSSVDASRDTKSRDEPSRRRPLKLERLPDVVAECERLLQSGYTKSGNWTLAQICRHLRLTIESNMDGYPVWMTVLGYPLRPILRRFALPKLLMGNSPKGVPTAGMFVPPGDLDDGVEVGRLKECVTRFVESSAPLHGHPGFGNMTHDQFNQFHAAHAAHHLGFLQPHSAEAG</sequence>
<evidence type="ECO:0000313" key="3">
    <source>
        <dbReference type="Proteomes" id="UP000237819"/>
    </source>
</evidence>